<gene>
    <name evidence="1" type="ORF">HHL14_29495</name>
</gene>
<reference evidence="1 2" key="1">
    <citation type="submission" date="2020-04" db="EMBL/GenBank/DDBJ databases">
        <title>Paraburkholderia sp. G-4-1-8 isolated from soil.</title>
        <authorList>
            <person name="Dahal R.H."/>
        </authorList>
    </citation>
    <scope>NUCLEOTIDE SEQUENCE [LARGE SCALE GENOMIC DNA]</scope>
    <source>
        <strain evidence="1 2">G-4-1-8</strain>
    </source>
</reference>
<protein>
    <recommendedName>
        <fullName evidence="3">Bacteriophage protein</fullName>
    </recommendedName>
</protein>
<evidence type="ECO:0008006" key="3">
    <source>
        <dbReference type="Google" id="ProtNLM"/>
    </source>
</evidence>
<dbReference type="EMBL" id="JABBFZ010000027">
    <property type="protein sequence ID" value="NML34945.1"/>
    <property type="molecule type" value="Genomic_DNA"/>
</dbReference>
<proteinExistence type="predicted"/>
<comment type="caution">
    <text evidence="1">The sequence shown here is derived from an EMBL/GenBank/DDBJ whole genome shotgun (WGS) entry which is preliminary data.</text>
</comment>
<accession>A0A7Y0A1V0</accession>
<sequence length="123" mass="13221">MPLLDVSDVLLDPSFMDLTLSVTRNAQTVGNDGNTVISSTTTSFYGVVTSLSGSVLHRVAEGEHISDTITIHSQFKLIDGQSGYDADVVNWQGLQWTVTNVNDYSTFGRGFVSATCTLKQLSG</sequence>
<name>A0A7Y0A1V0_9BURK</name>
<dbReference type="AlphaFoldDB" id="A0A7Y0A1V0"/>
<evidence type="ECO:0000313" key="2">
    <source>
        <dbReference type="Proteomes" id="UP000583127"/>
    </source>
</evidence>
<dbReference type="Proteomes" id="UP000583127">
    <property type="component" value="Unassembled WGS sequence"/>
</dbReference>
<dbReference type="RefSeq" id="WP_169501130.1">
    <property type="nucleotide sequence ID" value="NZ_JABBFZ010000027.1"/>
</dbReference>
<evidence type="ECO:0000313" key="1">
    <source>
        <dbReference type="EMBL" id="NML34945.1"/>
    </source>
</evidence>
<keyword evidence="2" id="KW-1185">Reference proteome</keyword>
<organism evidence="1 2">
    <name type="scientific">Paraburkholderia antibiotica</name>
    <dbReference type="NCBI Taxonomy" id="2728839"/>
    <lineage>
        <taxon>Bacteria</taxon>
        <taxon>Pseudomonadati</taxon>
        <taxon>Pseudomonadota</taxon>
        <taxon>Betaproteobacteria</taxon>
        <taxon>Burkholderiales</taxon>
        <taxon>Burkholderiaceae</taxon>
        <taxon>Paraburkholderia</taxon>
    </lineage>
</organism>